<protein>
    <submittedName>
        <fullName evidence="2">Uncharacterized protein</fullName>
    </submittedName>
</protein>
<dbReference type="Proteomes" id="UP000823914">
    <property type="component" value="Unassembled WGS sequence"/>
</dbReference>
<reference evidence="2" key="2">
    <citation type="submission" date="2021-04" db="EMBL/GenBank/DDBJ databases">
        <authorList>
            <person name="Gilroy R."/>
        </authorList>
    </citation>
    <scope>NUCLEOTIDE SEQUENCE</scope>
    <source>
        <strain evidence="2">Gambia15-2214</strain>
    </source>
</reference>
<evidence type="ECO:0000313" key="3">
    <source>
        <dbReference type="Proteomes" id="UP000823914"/>
    </source>
</evidence>
<reference evidence="2" key="1">
    <citation type="journal article" date="2021" name="PeerJ">
        <title>Extensive microbial diversity within the chicken gut microbiome revealed by metagenomics and culture.</title>
        <authorList>
            <person name="Gilroy R."/>
            <person name="Ravi A."/>
            <person name="Getino M."/>
            <person name="Pursley I."/>
            <person name="Horton D.L."/>
            <person name="Alikhan N.F."/>
            <person name="Baker D."/>
            <person name="Gharbi K."/>
            <person name="Hall N."/>
            <person name="Watson M."/>
            <person name="Adriaenssens E.M."/>
            <person name="Foster-Nyarko E."/>
            <person name="Jarju S."/>
            <person name="Secka A."/>
            <person name="Antonio M."/>
            <person name="Oren A."/>
            <person name="Chaudhuri R.R."/>
            <person name="La Ragione R."/>
            <person name="Hildebrand F."/>
            <person name="Pallen M.J."/>
        </authorList>
    </citation>
    <scope>NUCLEOTIDE SEQUENCE</scope>
    <source>
        <strain evidence="2">Gambia15-2214</strain>
    </source>
</reference>
<keyword evidence="1" id="KW-0732">Signal</keyword>
<sequence length="307" mass="35958">MKKIKTVVACVWMMFISLCVFAAQPSKEHIENINLIPILYSNRLDCLKFNPKYQQVYVIKTFYSDYENGLVEYGDNAYLADGYEYTFSNKVVSSLKSVELYKDGLMKNPFLDFSADKTNLRLTQRNITFPEYIEEEPTVLLYKMEDGNIELTDVQNRDALVVTYEIIQKEDCREVYRKWAWYDDGEKDLYYEIKEDGDILELYDGDTYSKYENGILMEKRSDSTTYRYTTANGKGEYQKISKDGTVETLALLERKTDKDGYLTYQRLEYPNGSTSEMFIGKELPDVSGLVNEFYPNIVPEWVKLQPY</sequence>
<dbReference type="EMBL" id="JAHLFV010000129">
    <property type="protein sequence ID" value="MBU3849978.1"/>
    <property type="molecule type" value="Genomic_DNA"/>
</dbReference>
<accession>A0A9E2P0L5</accession>
<name>A0A9E2P0L5_9SPIR</name>
<feature type="signal peptide" evidence="1">
    <location>
        <begin position="1"/>
        <end position="22"/>
    </location>
</feature>
<evidence type="ECO:0000256" key="1">
    <source>
        <dbReference type="SAM" id="SignalP"/>
    </source>
</evidence>
<proteinExistence type="predicted"/>
<organism evidence="2 3">
    <name type="scientific">Candidatus Treponema excrementipullorum</name>
    <dbReference type="NCBI Taxonomy" id="2838768"/>
    <lineage>
        <taxon>Bacteria</taxon>
        <taxon>Pseudomonadati</taxon>
        <taxon>Spirochaetota</taxon>
        <taxon>Spirochaetia</taxon>
        <taxon>Spirochaetales</taxon>
        <taxon>Treponemataceae</taxon>
        <taxon>Treponema</taxon>
    </lineage>
</organism>
<dbReference type="AlphaFoldDB" id="A0A9E2P0L5"/>
<comment type="caution">
    <text evidence="2">The sequence shown here is derived from an EMBL/GenBank/DDBJ whole genome shotgun (WGS) entry which is preliminary data.</text>
</comment>
<evidence type="ECO:0000313" key="2">
    <source>
        <dbReference type="EMBL" id="MBU3849978.1"/>
    </source>
</evidence>
<gene>
    <name evidence="2" type="ORF">IAA16_05385</name>
</gene>
<feature type="chain" id="PRO_5038659342" evidence="1">
    <location>
        <begin position="23"/>
        <end position="307"/>
    </location>
</feature>